<accession>A0A0A2V5I7</accession>
<comment type="caution">
    <text evidence="2">The sequence shown here is derived from an EMBL/GenBank/DDBJ whole genome shotgun (WGS) entry which is preliminary data.</text>
</comment>
<gene>
    <name evidence="2" type="ORF">BBAD15_g12060</name>
</gene>
<evidence type="ECO:0000313" key="2">
    <source>
        <dbReference type="EMBL" id="KGQ02718.1"/>
    </source>
</evidence>
<dbReference type="Pfam" id="PF06254">
    <property type="entry name" value="YdaT_toxin"/>
    <property type="match status" value="1"/>
</dbReference>
<evidence type="ECO:0000313" key="3">
    <source>
        <dbReference type="Proteomes" id="UP000030106"/>
    </source>
</evidence>
<dbReference type="HOGENOM" id="CLU_403310_0_0_1"/>
<dbReference type="InterPro" id="IPR011741">
    <property type="entry name" value="Phg_2220_C"/>
</dbReference>
<protein>
    <submittedName>
        <fullName evidence="2">Uncharacterized protein ydaT</fullName>
    </submittedName>
</protein>
<dbReference type="Gene3D" id="3.40.50.150">
    <property type="entry name" value="Vaccinia Virus protein VP39"/>
    <property type="match status" value="1"/>
</dbReference>
<organism evidence="2 3">
    <name type="scientific">Beauveria bassiana D1-5</name>
    <dbReference type="NCBI Taxonomy" id="1245745"/>
    <lineage>
        <taxon>Eukaryota</taxon>
        <taxon>Fungi</taxon>
        <taxon>Dikarya</taxon>
        <taxon>Ascomycota</taxon>
        <taxon>Pezizomycotina</taxon>
        <taxon>Sordariomycetes</taxon>
        <taxon>Hypocreomycetidae</taxon>
        <taxon>Hypocreales</taxon>
        <taxon>Cordycipitaceae</taxon>
        <taxon>Beauveria</taxon>
    </lineage>
</organism>
<dbReference type="Pfam" id="PF09524">
    <property type="entry name" value="Phg_2220_C"/>
    <property type="match status" value="1"/>
</dbReference>
<evidence type="ECO:0000259" key="1">
    <source>
        <dbReference type="Pfam" id="PF09524"/>
    </source>
</evidence>
<dbReference type="InterPro" id="IPR037042">
    <property type="entry name" value="YdaT-like_sf"/>
</dbReference>
<dbReference type="Gene3D" id="1.10.3600.10">
    <property type="entry name" value="Putative bacterial toxin ydaT"/>
    <property type="match status" value="1"/>
</dbReference>
<feature type="domain" description="Phage conserved hypothetical protein C-terminal" evidence="1">
    <location>
        <begin position="332"/>
        <end position="403"/>
    </location>
</feature>
<sequence>MQIKHELIRDVVRAWAIEINRENVGRAVATEYFRLGGHVLRLLPADQPNADHVNQQNLFRWLDGDSASAKAKVQQLVPAILSALPRPLSARLVLADSIEYRALKMAEEAVKTKQIRVLLVAGGKVDENQANAAVTYALEYRRANPNATTAQVIEKAKFYAKRNNRPATPERTEPIKKARLPAWRQQGCYSVTRRYRGRKLRSSVTTRTTKASAGHLRGTSQITVNAAKARNNGKGNASNVYLLTLDNPISALGTGDVKDPPMPVSDIAPMPCGGIAMPDADSPMPGDGTPPMPPHGTRTYHSFEPVIEPVIEPKECQADELPDDIDEPALKVLNHLNKTTGARFQDGQTTMGFINGLLVGEYVADELILVIDHRNEMWGADQKMSQYLRPSTIFDFKAFEEYLPLARKWDEEGRLSLREPEIDTTERDAAYRRLWARGTFKTPLEIRVRKAAGEANIGQKSPEAAKREWDRLWMENAKAMQSPVVIAAIYAAAKPFSVTRNLTPTVTGHHLVLSPRRPAMNNTPAILDMCCGSRMFWLDKQDERAVFSDIRAEQHTLCDGRKLVISPDVIADFRALPFADNTFPVVVFDPPHLERVGENAWMGKKYGRLNKDTWRDDLRAGFREAFRVLRAQGVLIFKWNETQVPVSHVIALTDEKPAIWQRTGKADKTHWIIFVKAEASND</sequence>
<dbReference type="AlphaFoldDB" id="A0A0A2V5I7"/>
<proteinExistence type="predicted"/>
<dbReference type="Proteomes" id="UP000030106">
    <property type="component" value="Unassembled WGS sequence"/>
</dbReference>
<dbReference type="SUPFAM" id="SSF53335">
    <property type="entry name" value="S-adenosyl-L-methionine-dependent methyltransferases"/>
    <property type="match status" value="1"/>
</dbReference>
<dbReference type="InterPro" id="IPR029063">
    <property type="entry name" value="SAM-dependent_MTases_sf"/>
</dbReference>
<reference evidence="2 3" key="1">
    <citation type="submission" date="2012-10" db="EMBL/GenBank/DDBJ databases">
        <title>Genome sequencing and analysis of entomopathogenic fungi Beauveria bassiana D1-5.</title>
        <authorList>
            <person name="Li Q."/>
            <person name="Wang L."/>
            <person name="Zhang Z."/>
            <person name="Wang Q."/>
            <person name="Ren J."/>
            <person name="Wang M."/>
            <person name="Xu W."/>
            <person name="Wang J."/>
            <person name="Lu Y."/>
            <person name="Du Q."/>
            <person name="Sun Z."/>
        </authorList>
    </citation>
    <scope>NUCLEOTIDE SEQUENCE [LARGE SCALE GENOMIC DNA]</scope>
    <source>
        <strain evidence="2 3">D1-5</strain>
    </source>
</reference>
<name>A0A0A2V5I7_BEABA</name>
<dbReference type="InterPro" id="IPR009364">
    <property type="entry name" value="YdaT-like"/>
</dbReference>
<dbReference type="EMBL" id="ANFO01001397">
    <property type="protein sequence ID" value="KGQ02718.1"/>
    <property type="molecule type" value="Genomic_DNA"/>
</dbReference>